<proteinExistence type="predicted"/>
<dbReference type="Pfam" id="PF14697">
    <property type="entry name" value="Fer4_21"/>
    <property type="match status" value="1"/>
</dbReference>
<keyword evidence="2" id="KW-0479">Metal-binding</keyword>
<dbReference type="SUPFAM" id="SSF54862">
    <property type="entry name" value="4Fe-4S ferredoxins"/>
    <property type="match status" value="1"/>
</dbReference>
<name>A0A1F2PA88_9EURY</name>
<dbReference type="STRING" id="1838285.SCAL_000615"/>
<keyword evidence="7" id="KW-1185">Reference proteome</keyword>
<evidence type="ECO:0000313" key="7">
    <source>
        <dbReference type="Proteomes" id="UP000186940"/>
    </source>
</evidence>
<dbReference type="InterPro" id="IPR050157">
    <property type="entry name" value="PSI_iron-sulfur_center"/>
</dbReference>
<evidence type="ECO:0000256" key="3">
    <source>
        <dbReference type="ARBA" id="ARBA00023004"/>
    </source>
</evidence>
<dbReference type="InterPro" id="IPR017896">
    <property type="entry name" value="4Fe4S_Fe-S-bd"/>
</dbReference>
<dbReference type="Proteomes" id="UP000186940">
    <property type="component" value="Unassembled WGS sequence"/>
</dbReference>
<evidence type="ECO:0000256" key="2">
    <source>
        <dbReference type="ARBA" id="ARBA00022723"/>
    </source>
</evidence>
<organism evidence="6 7">
    <name type="scientific">Candidatus Syntropharchaeum caldarium</name>
    <dbReference type="NCBI Taxonomy" id="1838285"/>
    <lineage>
        <taxon>Archaea</taxon>
        <taxon>Methanobacteriati</taxon>
        <taxon>Methanobacteriota</taxon>
        <taxon>Stenosarchaea group</taxon>
        <taxon>Methanomicrobia</taxon>
        <taxon>Methanosarcinales</taxon>
        <taxon>ANME-2 cluster</taxon>
        <taxon>Candidatus Syntropharchaeum</taxon>
    </lineage>
</organism>
<dbReference type="GO" id="GO:0051539">
    <property type="term" value="F:4 iron, 4 sulfur cluster binding"/>
    <property type="evidence" value="ECO:0007669"/>
    <property type="project" value="UniProtKB-KW"/>
</dbReference>
<protein>
    <submittedName>
        <fullName evidence="6">Ferredoxin</fullName>
    </submittedName>
</protein>
<dbReference type="PROSITE" id="PS51379">
    <property type="entry name" value="4FE4S_FER_2"/>
    <property type="match status" value="2"/>
</dbReference>
<dbReference type="Gene3D" id="3.30.70.20">
    <property type="match status" value="1"/>
</dbReference>
<feature type="domain" description="4Fe-4S ferredoxin-type" evidence="5">
    <location>
        <begin position="15"/>
        <end position="43"/>
    </location>
</feature>
<dbReference type="PROSITE" id="PS00198">
    <property type="entry name" value="4FE4S_FER_1"/>
    <property type="match status" value="1"/>
</dbReference>
<dbReference type="EMBL" id="LYOS01000002">
    <property type="protein sequence ID" value="OFV67975.1"/>
    <property type="molecule type" value="Genomic_DNA"/>
</dbReference>
<dbReference type="GO" id="GO:0046872">
    <property type="term" value="F:metal ion binding"/>
    <property type="evidence" value="ECO:0007669"/>
    <property type="project" value="UniProtKB-KW"/>
</dbReference>
<comment type="caution">
    <text evidence="6">The sequence shown here is derived from an EMBL/GenBank/DDBJ whole genome shotgun (WGS) entry which is preliminary data.</text>
</comment>
<dbReference type="AlphaFoldDB" id="A0A1F2PA88"/>
<dbReference type="PANTHER" id="PTHR24960">
    <property type="entry name" value="PHOTOSYSTEM I IRON-SULFUR CENTER-RELATED"/>
    <property type="match status" value="1"/>
</dbReference>
<dbReference type="GO" id="GO:0016491">
    <property type="term" value="F:oxidoreductase activity"/>
    <property type="evidence" value="ECO:0007669"/>
    <property type="project" value="UniProtKB-ARBA"/>
</dbReference>
<evidence type="ECO:0000313" key="6">
    <source>
        <dbReference type="EMBL" id="OFV67975.1"/>
    </source>
</evidence>
<accession>A0A1F2PA88</accession>
<reference evidence="6" key="1">
    <citation type="submission" date="2016-05" db="EMBL/GenBank/DDBJ databases">
        <title>Microbial consortia oxidize butane by reversing methanogenesis.</title>
        <authorList>
            <person name="Laso-Perez R."/>
            <person name="Richter M."/>
            <person name="Wegener G."/>
            <person name="Musat F."/>
        </authorList>
    </citation>
    <scope>NUCLEOTIDE SEQUENCE [LARGE SCALE GENOMIC DNA]</scope>
    <source>
        <strain evidence="6">BOX2</strain>
    </source>
</reference>
<evidence type="ECO:0000256" key="4">
    <source>
        <dbReference type="ARBA" id="ARBA00023014"/>
    </source>
</evidence>
<keyword evidence="4" id="KW-0411">Iron-sulfur</keyword>
<gene>
    <name evidence="6" type="ORF">SCAL_000615</name>
</gene>
<feature type="domain" description="4Fe-4S ferredoxin-type" evidence="5">
    <location>
        <begin position="44"/>
        <end position="73"/>
    </location>
</feature>
<dbReference type="InterPro" id="IPR017900">
    <property type="entry name" value="4Fe4S_Fe_S_CS"/>
</dbReference>
<dbReference type="PANTHER" id="PTHR24960:SF79">
    <property type="entry name" value="PHOTOSYSTEM I IRON-SULFUR CENTER"/>
    <property type="match status" value="1"/>
</dbReference>
<evidence type="ECO:0000256" key="1">
    <source>
        <dbReference type="ARBA" id="ARBA00022485"/>
    </source>
</evidence>
<sequence>MVRIHPPLLLRGDEVLILVNRYKCGYCGTCVGVCPSNALDLIELWLEIDQDSCSDCRSCVDVCPVGALAMEVE</sequence>
<evidence type="ECO:0000259" key="5">
    <source>
        <dbReference type="PROSITE" id="PS51379"/>
    </source>
</evidence>
<keyword evidence="1" id="KW-0004">4Fe-4S</keyword>
<keyword evidence="3" id="KW-0408">Iron</keyword>